<organism evidence="1 2">
    <name type="scientific">Paramecium sonneborni</name>
    <dbReference type="NCBI Taxonomy" id="65129"/>
    <lineage>
        <taxon>Eukaryota</taxon>
        <taxon>Sar</taxon>
        <taxon>Alveolata</taxon>
        <taxon>Ciliophora</taxon>
        <taxon>Intramacronucleata</taxon>
        <taxon>Oligohymenophorea</taxon>
        <taxon>Peniculida</taxon>
        <taxon>Parameciidae</taxon>
        <taxon>Paramecium</taxon>
    </lineage>
</organism>
<accession>A0A8S1RN54</accession>
<name>A0A8S1RN54_9CILI</name>
<dbReference type="EMBL" id="CAJJDN010000261">
    <property type="protein sequence ID" value="CAD8130081.1"/>
    <property type="molecule type" value="Genomic_DNA"/>
</dbReference>
<evidence type="ECO:0000313" key="1">
    <source>
        <dbReference type="EMBL" id="CAD8130081.1"/>
    </source>
</evidence>
<gene>
    <name evidence="1" type="ORF">PSON_ATCC_30995.1.T2610010</name>
</gene>
<comment type="caution">
    <text evidence="1">The sequence shown here is derived from an EMBL/GenBank/DDBJ whole genome shotgun (WGS) entry which is preliminary data.</text>
</comment>
<dbReference type="AlphaFoldDB" id="A0A8S1RN54"/>
<reference evidence="1" key="1">
    <citation type="submission" date="2021-01" db="EMBL/GenBank/DDBJ databases">
        <authorList>
            <consortium name="Genoscope - CEA"/>
            <person name="William W."/>
        </authorList>
    </citation>
    <scope>NUCLEOTIDE SEQUENCE</scope>
</reference>
<sequence>MDIAYGNFDCRSNLERTFTIPFSDSFENVPQVFFFGIYFLLFIKCPLPSGQVRAVHISWYAIDDQRIEIINSFKMDNPTNQTHFHKNPNAEIAILSLTNFTETFVQVEISNPAEKLNNLKHLGYQIILGIKEAFLDLGLDTVSQNSTLNIVPQASSWFITPYYGFNYDHSFTIRLNTSFYSNNSYAIYTCIQIYKLGNLYYFVPFTYRKVWIFYSLDVTFYFIELKKLIITQKQELFSTLDPYINIFIIQNQDIFNTQGTYISIINKLHQEIDLKITVKCSPNSIVKSQFLKSPKTYKFSHQCLSIEQNLKYIAKHAAFQKFSINIEEFSLVVKQILYNQIKQEIELIKIDIETE</sequence>
<dbReference type="Proteomes" id="UP000692954">
    <property type="component" value="Unassembled WGS sequence"/>
</dbReference>
<protein>
    <submittedName>
        <fullName evidence="1">Uncharacterized protein</fullName>
    </submittedName>
</protein>
<keyword evidence="2" id="KW-1185">Reference proteome</keyword>
<evidence type="ECO:0000313" key="2">
    <source>
        <dbReference type="Proteomes" id="UP000692954"/>
    </source>
</evidence>
<proteinExistence type="predicted"/>